<feature type="transmembrane region" description="Helical" evidence="8">
    <location>
        <begin position="306"/>
        <end position="337"/>
    </location>
</feature>
<sequence>MVSLFKKLSVAQKISLSFIIVIIIGSLLLSLPIMHYDSAPATTYLDHLFNTVSIVCVTGLSVFSIGDVYNGLGQAVVICLIQIGGLGLVSLISFSYYSINQRMSLEQQEILQSSIGNNSSADLRRYLFRIYKITFAIEGLVALLLMLDFIPRFGWQHGMFNSLFLAISAFCNAGFDNLGSNSLINYQLNWIVNLTIAFAIISGGLGFRNWMTLIDTMKSWLKERPHRFGLVKRKLRVQTRLVLATTAIILASGTALAWILEWDNPETIGSLSFYQQGLISFFQTVTMRTAGFATIDYTKTGHAANFIFMLQMLIGGAPGGTAGGVKLIVTAIIFLIFKSEFLGQTRVSVFHRTIPSQLIKQTLTILIFFFTILIVGYVCLLEFEPDIDPFKLLFEACSALATVGVSMDVTSHLSTESRWIVMALMFLGRVGPITVLISLRQKIEKTIHYAETDLVLG</sequence>
<dbReference type="RefSeq" id="WP_380430986.1">
    <property type="nucleotide sequence ID" value="NZ_JBHSAC010000039.1"/>
</dbReference>
<dbReference type="Pfam" id="PF02386">
    <property type="entry name" value="TrkH"/>
    <property type="match status" value="1"/>
</dbReference>
<dbReference type="Proteomes" id="UP001595901">
    <property type="component" value="Unassembled WGS sequence"/>
</dbReference>
<feature type="transmembrane region" description="Helical" evidence="8">
    <location>
        <begin position="358"/>
        <end position="383"/>
    </location>
</feature>
<evidence type="ECO:0000313" key="9">
    <source>
        <dbReference type="EMBL" id="MFC3932011.1"/>
    </source>
</evidence>
<feature type="transmembrane region" description="Helical" evidence="8">
    <location>
        <begin position="187"/>
        <end position="207"/>
    </location>
</feature>
<reference evidence="10" key="1">
    <citation type="journal article" date="2019" name="Int. J. Syst. Evol. Microbiol.">
        <title>The Global Catalogue of Microorganisms (GCM) 10K type strain sequencing project: providing services to taxonomists for standard genome sequencing and annotation.</title>
        <authorList>
            <consortium name="The Broad Institute Genomics Platform"/>
            <consortium name="The Broad Institute Genome Sequencing Center for Infectious Disease"/>
            <person name="Wu L."/>
            <person name="Ma J."/>
        </authorList>
    </citation>
    <scope>NUCLEOTIDE SEQUENCE [LARGE SCALE GENOMIC DNA]</scope>
    <source>
        <strain evidence="10">CCUG 58728</strain>
    </source>
</reference>
<feature type="transmembrane region" description="Helical" evidence="8">
    <location>
        <begin position="419"/>
        <end position="439"/>
    </location>
</feature>
<comment type="caution">
    <text evidence="9">The sequence shown here is derived from an EMBL/GenBank/DDBJ whole genome shotgun (WGS) entry which is preliminary data.</text>
</comment>
<keyword evidence="4 8" id="KW-0812">Transmembrane</keyword>
<dbReference type="PANTHER" id="PTHR32024:SF1">
    <property type="entry name" value="KTR SYSTEM POTASSIUM UPTAKE PROTEIN B"/>
    <property type="match status" value="1"/>
</dbReference>
<dbReference type="EMBL" id="JBHSAC010000039">
    <property type="protein sequence ID" value="MFC3932011.1"/>
    <property type="molecule type" value="Genomic_DNA"/>
</dbReference>
<evidence type="ECO:0000256" key="6">
    <source>
        <dbReference type="ARBA" id="ARBA00023065"/>
    </source>
</evidence>
<evidence type="ECO:0000256" key="2">
    <source>
        <dbReference type="ARBA" id="ARBA00022448"/>
    </source>
</evidence>
<evidence type="ECO:0000256" key="1">
    <source>
        <dbReference type="ARBA" id="ARBA00004651"/>
    </source>
</evidence>
<feature type="transmembrane region" description="Helical" evidence="8">
    <location>
        <begin position="14"/>
        <end position="36"/>
    </location>
</feature>
<dbReference type="InterPro" id="IPR003445">
    <property type="entry name" value="Cat_transpt"/>
</dbReference>
<accession>A0ABV8D0N7</accession>
<keyword evidence="2" id="KW-0813">Transport</keyword>
<comment type="subcellular location">
    <subcellularLocation>
        <location evidence="1">Cell membrane</location>
        <topology evidence="1">Multi-pass membrane protein</topology>
    </subcellularLocation>
</comment>
<name>A0ABV8D0N7_9STRE</name>
<keyword evidence="7 8" id="KW-0472">Membrane</keyword>
<evidence type="ECO:0000313" key="10">
    <source>
        <dbReference type="Proteomes" id="UP001595901"/>
    </source>
</evidence>
<keyword evidence="5 8" id="KW-1133">Transmembrane helix</keyword>
<feature type="transmembrane region" description="Helical" evidence="8">
    <location>
        <begin position="241"/>
        <end position="260"/>
    </location>
</feature>
<gene>
    <name evidence="9" type="ORF">ACFOSE_04335</name>
</gene>
<protein>
    <submittedName>
        <fullName evidence="9">TrkH family potassium uptake protein</fullName>
    </submittedName>
</protein>
<keyword evidence="6" id="KW-0406">Ion transport</keyword>
<proteinExistence type="predicted"/>
<organism evidence="9 10">
    <name type="scientific">Streptococcus dentapri</name>
    <dbReference type="NCBI Taxonomy" id="573564"/>
    <lineage>
        <taxon>Bacteria</taxon>
        <taxon>Bacillati</taxon>
        <taxon>Bacillota</taxon>
        <taxon>Bacilli</taxon>
        <taxon>Lactobacillales</taxon>
        <taxon>Streptococcaceae</taxon>
        <taxon>Streptococcus</taxon>
    </lineage>
</organism>
<dbReference type="PANTHER" id="PTHR32024">
    <property type="entry name" value="TRK SYSTEM POTASSIUM UPTAKE PROTEIN TRKG-RELATED"/>
    <property type="match status" value="1"/>
</dbReference>
<keyword evidence="3" id="KW-1003">Cell membrane</keyword>
<keyword evidence="10" id="KW-1185">Reference proteome</keyword>
<feature type="transmembrane region" description="Helical" evidence="8">
    <location>
        <begin position="126"/>
        <end position="147"/>
    </location>
</feature>
<evidence type="ECO:0000256" key="8">
    <source>
        <dbReference type="SAM" id="Phobius"/>
    </source>
</evidence>
<evidence type="ECO:0000256" key="7">
    <source>
        <dbReference type="ARBA" id="ARBA00023136"/>
    </source>
</evidence>
<evidence type="ECO:0000256" key="5">
    <source>
        <dbReference type="ARBA" id="ARBA00022989"/>
    </source>
</evidence>
<feature type="transmembrane region" description="Helical" evidence="8">
    <location>
        <begin position="76"/>
        <end position="99"/>
    </location>
</feature>
<evidence type="ECO:0000256" key="3">
    <source>
        <dbReference type="ARBA" id="ARBA00022475"/>
    </source>
</evidence>
<evidence type="ECO:0000256" key="4">
    <source>
        <dbReference type="ARBA" id="ARBA00022692"/>
    </source>
</evidence>